<evidence type="ECO:0000256" key="1">
    <source>
        <dbReference type="ARBA" id="ARBA00004496"/>
    </source>
</evidence>
<protein>
    <submittedName>
        <fullName evidence="6">Glutamate receptor-interacting protein 2</fullName>
    </submittedName>
</protein>
<dbReference type="Pfam" id="PF00595">
    <property type="entry name" value="PDZ"/>
    <property type="match status" value="1"/>
</dbReference>
<reference evidence="6 7" key="1">
    <citation type="journal article" date="2016" name="Genome Biol. Evol.">
        <title>Gene Family Evolution Reflects Adaptation to Soil Environmental Stressors in the Genome of the Collembolan Orchesella cincta.</title>
        <authorList>
            <person name="Faddeeva-Vakhrusheva A."/>
            <person name="Derks M.F."/>
            <person name="Anvar S.Y."/>
            <person name="Agamennone V."/>
            <person name="Suring W."/>
            <person name="Smit S."/>
            <person name="van Straalen N.M."/>
            <person name="Roelofs D."/>
        </authorList>
    </citation>
    <scope>NUCLEOTIDE SEQUENCE [LARGE SCALE GENOMIC DNA]</scope>
    <source>
        <tissue evidence="6">Mixed pool</tissue>
    </source>
</reference>
<dbReference type="InterPro" id="IPR043545">
    <property type="entry name" value="GRIP1/2"/>
</dbReference>
<proteinExistence type="predicted"/>
<dbReference type="PANTHER" id="PTHR46227:SF2">
    <property type="entry name" value="FI03335P"/>
    <property type="match status" value="1"/>
</dbReference>
<evidence type="ECO:0000313" key="7">
    <source>
        <dbReference type="Proteomes" id="UP000094527"/>
    </source>
</evidence>
<keyword evidence="6" id="KW-0675">Receptor</keyword>
<dbReference type="GO" id="GO:0005737">
    <property type="term" value="C:cytoplasm"/>
    <property type="evidence" value="ECO:0007669"/>
    <property type="project" value="UniProtKB-SubCell"/>
</dbReference>
<keyword evidence="7" id="KW-1185">Reference proteome</keyword>
<feature type="domain" description="PDZ" evidence="5">
    <location>
        <begin position="290"/>
        <end position="393"/>
    </location>
</feature>
<feature type="domain" description="PDZ" evidence="5">
    <location>
        <begin position="129"/>
        <end position="178"/>
    </location>
</feature>
<accession>A0A1D2NA00</accession>
<feature type="region of interest" description="Disordered" evidence="4">
    <location>
        <begin position="241"/>
        <end position="284"/>
    </location>
</feature>
<organism evidence="6 7">
    <name type="scientific">Orchesella cincta</name>
    <name type="common">Springtail</name>
    <name type="synonym">Podura cincta</name>
    <dbReference type="NCBI Taxonomy" id="48709"/>
    <lineage>
        <taxon>Eukaryota</taxon>
        <taxon>Metazoa</taxon>
        <taxon>Ecdysozoa</taxon>
        <taxon>Arthropoda</taxon>
        <taxon>Hexapoda</taxon>
        <taxon>Collembola</taxon>
        <taxon>Entomobryomorpha</taxon>
        <taxon>Entomobryoidea</taxon>
        <taxon>Orchesellidae</taxon>
        <taxon>Orchesellinae</taxon>
        <taxon>Orchesella</taxon>
    </lineage>
</organism>
<comment type="caution">
    <text evidence="6">The sequence shown here is derived from an EMBL/GenBank/DDBJ whole genome shotgun (WGS) entry which is preliminary data.</text>
</comment>
<dbReference type="GO" id="GO:0098887">
    <property type="term" value="P:neurotransmitter receptor transport, endosome to postsynaptic membrane"/>
    <property type="evidence" value="ECO:0007669"/>
    <property type="project" value="TreeGrafter"/>
</dbReference>
<feature type="region of interest" description="Disordered" evidence="4">
    <location>
        <begin position="310"/>
        <end position="342"/>
    </location>
</feature>
<dbReference type="Pfam" id="PF17820">
    <property type="entry name" value="PDZ_6"/>
    <property type="match status" value="1"/>
</dbReference>
<dbReference type="STRING" id="48709.A0A1D2NA00"/>
<evidence type="ECO:0000256" key="2">
    <source>
        <dbReference type="ARBA" id="ARBA00022490"/>
    </source>
</evidence>
<keyword evidence="3" id="KW-0677">Repeat</keyword>
<dbReference type="SUPFAM" id="SSF50156">
    <property type="entry name" value="PDZ domain-like"/>
    <property type="match status" value="2"/>
</dbReference>
<dbReference type="PANTHER" id="PTHR46227">
    <property type="entry name" value="GLUTAMATE RECEPTOR-INTERACTING PROTEIN GRIP"/>
    <property type="match status" value="1"/>
</dbReference>
<keyword evidence="2" id="KW-0963">Cytoplasm</keyword>
<dbReference type="InterPro" id="IPR001478">
    <property type="entry name" value="PDZ"/>
</dbReference>
<dbReference type="Gene3D" id="2.30.42.10">
    <property type="match status" value="2"/>
</dbReference>
<feature type="compositionally biased region" description="Polar residues" evidence="4">
    <location>
        <begin position="320"/>
        <end position="329"/>
    </location>
</feature>
<dbReference type="InterPro" id="IPR036034">
    <property type="entry name" value="PDZ_sf"/>
</dbReference>
<feature type="compositionally biased region" description="Polar residues" evidence="4">
    <location>
        <begin position="248"/>
        <end position="273"/>
    </location>
</feature>
<evidence type="ECO:0000256" key="3">
    <source>
        <dbReference type="ARBA" id="ARBA00022737"/>
    </source>
</evidence>
<name>A0A1D2NA00_ORCCI</name>
<comment type="subcellular location">
    <subcellularLocation>
        <location evidence="1">Cytoplasm</location>
    </subcellularLocation>
</comment>
<dbReference type="Proteomes" id="UP000094527">
    <property type="component" value="Unassembled WGS sequence"/>
</dbReference>
<dbReference type="EMBL" id="LJIJ01000125">
    <property type="protein sequence ID" value="ODN02081.1"/>
    <property type="molecule type" value="Genomic_DNA"/>
</dbReference>
<sequence length="410" mass="44770">MDFGSLMRKASERSKENRKKTFSISNISFTSGNSSTTVVRKSLNITLPRDLGIQQDVDCRILKVSKGGSAHLSGVIQVGDLVNVFPNDLDLRHSPVEECPLSLPDDEFVDVNIIYGVLHVESRPLCPLIVEIGNRNNTSLGLALSDSPGEKIRISSIQAGSLAERCGYLKPGDILISIQVSETEKITCSPYYTSFETAQIIRGVTSNLPTVTFTIMPYEAEQFQLQQQHISLFNMLSTAGNRKHKHSGSGSESTLIADSAQSETNGSGESTNFPNPPEETQETRDYTVLSFSLWKDRLYEDWGFSLTDSGSNDNDDLLKKQSSSPTSSVAGGGTGSEILQIRPGGPAYSAGLLPGDRIIQINHQDVSHLESTMMVPILASLDDSLNIIVIRRIANEQVEDDEDDDEKPDS</sequence>
<gene>
    <name evidence="6" type="ORF">Ocin01_04579</name>
</gene>
<evidence type="ECO:0000259" key="5">
    <source>
        <dbReference type="PROSITE" id="PS50106"/>
    </source>
</evidence>
<evidence type="ECO:0000313" key="6">
    <source>
        <dbReference type="EMBL" id="ODN02081.1"/>
    </source>
</evidence>
<dbReference type="InterPro" id="IPR041489">
    <property type="entry name" value="PDZ_6"/>
</dbReference>
<evidence type="ECO:0000256" key="4">
    <source>
        <dbReference type="SAM" id="MobiDB-lite"/>
    </source>
</evidence>
<dbReference type="SMART" id="SM00228">
    <property type="entry name" value="PDZ"/>
    <property type="match status" value="2"/>
</dbReference>
<dbReference type="AlphaFoldDB" id="A0A1D2NA00"/>
<dbReference type="PROSITE" id="PS50106">
    <property type="entry name" value="PDZ"/>
    <property type="match status" value="2"/>
</dbReference>
<dbReference type="OrthoDB" id="75502at2759"/>